<keyword evidence="4" id="KW-1185">Reference proteome</keyword>
<comment type="caution">
    <text evidence="3">The sequence shown here is derived from an EMBL/GenBank/DDBJ whole genome shotgun (WGS) entry which is preliminary data.</text>
</comment>
<organism evidence="3 4">
    <name type="scientific">Cnephaeus nilssonii</name>
    <name type="common">Northern bat</name>
    <name type="synonym">Eptesicus nilssonii</name>
    <dbReference type="NCBI Taxonomy" id="3371016"/>
    <lineage>
        <taxon>Eukaryota</taxon>
        <taxon>Metazoa</taxon>
        <taxon>Chordata</taxon>
        <taxon>Craniata</taxon>
        <taxon>Vertebrata</taxon>
        <taxon>Euteleostomi</taxon>
        <taxon>Mammalia</taxon>
        <taxon>Eutheria</taxon>
        <taxon>Laurasiatheria</taxon>
        <taxon>Chiroptera</taxon>
        <taxon>Yangochiroptera</taxon>
        <taxon>Vespertilionidae</taxon>
        <taxon>Cnephaeus</taxon>
    </lineage>
</organism>
<name>A0AA40LSJ2_CNENI</name>
<proteinExistence type="predicted"/>
<evidence type="ECO:0000256" key="1">
    <source>
        <dbReference type="SAM" id="MobiDB-lite"/>
    </source>
</evidence>
<dbReference type="Pfam" id="PF03184">
    <property type="entry name" value="DDE_1"/>
    <property type="match status" value="1"/>
</dbReference>
<sequence>MSNCQQVDIPHGILDSAAQEMSFDLALWLEAYIPGSHGETVHVSRVTASGTAGASLAPRGFAQEPVCEASQERVRCRLAFPQRCWRPRGPHCAPAHCPSVLTTSLRGVSSTMTQVEGGTQGTRGPGAAQGPEKKLSKTFIAKDRSQHLASNLQRDRLTVLLEANAASDFKLKPMLICHSENPRALKNYAASTMPVLYKWNNNNNNRKPG</sequence>
<dbReference type="InterPro" id="IPR004875">
    <property type="entry name" value="DDE_SF_endonuclease_dom"/>
</dbReference>
<feature type="domain" description="DDE-1" evidence="2">
    <location>
        <begin position="155"/>
        <end position="202"/>
    </location>
</feature>
<reference evidence="3" key="1">
    <citation type="submission" date="2023-06" db="EMBL/GenBank/DDBJ databases">
        <title>Reference genome for the Northern bat (Eptesicus nilssonii), a most northern bat species.</title>
        <authorList>
            <person name="Laine V.N."/>
            <person name="Pulliainen A.T."/>
            <person name="Lilley T.M."/>
        </authorList>
    </citation>
    <scope>NUCLEOTIDE SEQUENCE</scope>
    <source>
        <strain evidence="3">BLF_Eptnil</strain>
        <tissue evidence="3">Kidney</tissue>
    </source>
</reference>
<dbReference type="EMBL" id="JAULJE010000006">
    <property type="protein sequence ID" value="KAK1342089.1"/>
    <property type="molecule type" value="Genomic_DNA"/>
</dbReference>
<evidence type="ECO:0000313" key="3">
    <source>
        <dbReference type="EMBL" id="KAK1342089.1"/>
    </source>
</evidence>
<gene>
    <name evidence="3" type="ORF">QTO34_016842</name>
</gene>
<evidence type="ECO:0000313" key="4">
    <source>
        <dbReference type="Proteomes" id="UP001177744"/>
    </source>
</evidence>
<dbReference type="Proteomes" id="UP001177744">
    <property type="component" value="Unassembled WGS sequence"/>
</dbReference>
<dbReference type="AlphaFoldDB" id="A0AA40LSJ2"/>
<dbReference type="GO" id="GO:0003676">
    <property type="term" value="F:nucleic acid binding"/>
    <property type="evidence" value="ECO:0007669"/>
    <property type="project" value="InterPro"/>
</dbReference>
<accession>A0AA40LSJ2</accession>
<protein>
    <recommendedName>
        <fullName evidence="2">DDE-1 domain-containing protein</fullName>
    </recommendedName>
</protein>
<evidence type="ECO:0000259" key="2">
    <source>
        <dbReference type="Pfam" id="PF03184"/>
    </source>
</evidence>
<feature type="region of interest" description="Disordered" evidence="1">
    <location>
        <begin position="112"/>
        <end position="133"/>
    </location>
</feature>